<proteinExistence type="predicted"/>
<keyword evidence="1" id="KW-1185">Reference proteome</keyword>
<evidence type="ECO:0000313" key="2">
    <source>
        <dbReference type="RefSeq" id="XP_012567660.1"/>
    </source>
</evidence>
<protein>
    <submittedName>
        <fullName evidence="2">Transcription factor MYB83-like</fullName>
    </submittedName>
</protein>
<reference evidence="2" key="1">
    <citation type="submission" date="2025-08" db="UniProtKB">
        <authorList>
            <consortium name="RefSeq"/>
        </authorList>
    </citation>
    <scope>IDENTIFICATION</scope>
    <source>
        <tissue evidence="2">Etiolated seedlings</tissue>
    </source>
</reference>
<dbReference type="Proteomes" id="UP000087171">
    <property type="component" value="Unplaced"/>
</dbReference>
<accession>A0A1S3DW36</accession>
<organism evidence="1 2">
    <name type="scientific">Cicer arietinum</name>
    <name type="common">Chickpea</name>
    <name type="synonym">Garbanzo</name>
    <dbReference type="NCBI Taxonomy" id="3827"/>
    <lineage>
        <taxon>Eukaryota</taxon>
        <taxon>Viridiplantae</taxon>
        <taxon>Streptophyta</taxon>
        <taxon>Embryophyta</taxon>
        <taxon>Tracheophyta</taxon>
        <taxon>Spermatophyta</taxon>
        <taxon>Magnoliopsida</taxon>
        <taxon>eudicotyledons</taxon>
        <taxon>Gunneridae</taxon>
        <taxon>Pentapetalae</taxon>
        <taxon>rosids</taxon>
        <taxon>fabids</taxon>
        <taxon>Fabales</taxon>
        <taxon>Fabaceae</taxon>
        <taxon>Papilionoideae</taxon>
        <taxon>50 kb inversion clade</taxon>
        <taxon>NPAAA clade</taxon>
        <taxon>Hologalegina</taxon>
        <taxon>IRL clade</taxon>
        <taxon>Cicereae</taxon>
        <taxon>Cicer</taxon>
    </lineage>
</organism>
<feature type="non-terminal residue" evidence="2">
    <location>
        <position position="1"/>
    </location>
</feature>
<sequence length="128" mass="14689">TYFSQNHDNKSFYLEKVFGSVNINGEVEEMEMYNVPPLESVSVTSENNIKMENINAICNGKDTNNISSYHFDDINNNINVNNSCNGSDENRAHHEVENLFHEDLNVGDWDLEELMKDVSSFPFLDFSN</sequence>
<name>A0A1S3DW36_CICAR</name>
<dbReference type="AlphaFoldDB" id="A0A1S3DW36"/>
<dbReference type="OrthoDB" id="2143914at2759"/>
<evidence type="ECO:0000313" key="1">
    <source>
        <dbReference type="Proteomes" id="UP000087171"/>
    </source>
</evidence>
<dbReference type="RefSeq" id="XP_012567660.1">
    <property type="nucleotide sequence ID" value="XM_012712206.2"/>
</dbReference>
<gene>
    <name evidence="2" type="primary">LOC105851404</name>
</gene>